<sequence length="555" mass="58810">MDTLRITQLDIAIVAVAFFTTMGFGLWFGRRKVASSEALFLADRDATWPLIGASLFSANISSQQFVGQAGLAYAIGLAAGAFQLVGALCFALLAIFFVDVYLGLRLRTAPEFFEKRYHVGARMCVSGINLVIILAANVATALYAGATVLADLAGWNGETQFALAVGVIALAAGVTTIAGGLRSVLWMDLLLATLLITGGAITLVMSIQHAGGWSEATAVFDADGNSFWSVIQPWFREFGWLPLATGAVILGVHGHCTDQDYVQRALAARSVYHSKMGALFAGVLKVVALLIIAAPGVVAAKLMPGLEHPDQAYARVVAMYVPSGLAGLVFAGLFSAILGTVAAGLAASSSLISFDFIGRLAPGLSERRRVVIGRIVMASLLTVCALLAPSIREFQGVYVYIVRLGAALGPAVFVCVVAGIFTRRASGRGATATLVAGTIFGVSAYFIQSSPEMAESLPLYLRSSLNTSFLNTLFCAVVMYLASDPVEGAARAEVVLEERRDAPDRETMTDVERRKYRLALLTLAIVWSATLFVFSPWGVAGDREEPQSAQIESTP</sequence>
<evidence type="ECO:0000313" key="9">
    <source>
        <dbReference type="Proteomes" id="UP000617628"/>
    </source>
</evidence>
<keyword evidence="3 7" id="KW-0812">Transmembrane</keyword>
<dbReference type="GO" id="GO:0005886">
    <property type="term" value="C:plasma membrane"/>
    <property type="evidence" value="ECO:0007669"/>
    <property type="project" value="TreeGrafter"/>
</dbReference>
<comment type="subcellular location">
    <subcellularLocation>
        <location evidence="1">Membrane</location>
        <topology evidence="1">Multi-pass membrane protein</topology>
    </subcellularLocation>
</comment>
<dbReference type="InterPro" id="IPR038377">
    <property type="entry name" value="Na/Glc_symporter_sf"/>
</dbReference>
<comment type="caution">
    <text evidence="8">The sequence shown here is derived from an EMBL/GenBank/DDBJ whole genome shotgun (WGS) entry which is preliminary data.</text>
</comment>
<evidence type="ECO:0000256" key="3">
    <source>
        <dbReference type="ARBA" id="ARBA00022692"/>
    </source>
</evidence>
<organism evidence="8 9">
    <name type="scientific">Pelagicoccus mobilis</name>
    <dbReference type="NCBI Taxonomy" id="415221"/>
    <lineage>
        <taxon>Bacteria</taxon>
        <taxon>Pseudomonadati</taxon>
        <taxon>Verrucomicrobiota</taxon>
        <taxon>Opitutia</taxon>
        <taxon>Puniceicoccales</taxon>
        <taxon>Pelagicoccaceae</taxon>
        <taxon>Pelagicoccus</taxon>
    </lineage>
</organism>
<evidence type="ECO:0000256" key="1">
    <source>
        <dbReference type="ARBA" id="ARBA00004141"/>
    </source>
</evidence>
<dbReference type="Proteomes" id="UP000617628">
    <property type="component" value="Unassembled WGS sequence"/>
</dbReference>
<dbReference type="PANTHER" id="PTHR11819">
    <property type="entry name" value="SOLUTE CARRIER FAMILY 5"/>
    <property type="match status" value="1"/>
</dbReference>
<keyword evidence="9" id="KW-1185">Reference proteome</keyword>
<feature type="transmembrane region" description="Helical" evidence="7">
    <location>
        <begin position="518"/>
        <end position="539"/>
    </location>
</feature>
<feature type="transmembrane region" description="Helical" evidence="7">
    <location>
        <begin position="397"/>
        <end position="422"/>
    </location>
</feature>
<feature type="transmembrane region" description="Helical" evidence="7">
    <location>
        <begin position="161"/>
        <end position="181"/>
    </location>
</feature>
<dbReference type="AlphaFoldDB" id="A0A934RVW7"/>
<dbReference type="GO" id="GO:0005412">
    <property type="term" value="F:D-glucose:sodium symporter activity"/>
    <property type="evidence" value="ECO:0007669"/>
    <property type="project" value="TreeGrafter"/>
</dbReference>
<feature type="transmembrane region" description="Helical" evidence="7">
    <location>
        <begin position="188"/>
        <end position="207"/>
    </location>
</feature>
<feature type="transmembrane region" description="Helical" evidence="7">
    <location>
        <begin position="429"/>
        <end position="447"/>
    </location>
</feature>
<dbReference type="PANTHER" id="PTHR11819:SF195">
    <property type="entry name" value="SODIUM_GLUCOSE COTRANSPORTER 4"/>
    <property type="match status" value="1"/>
</dbReference>
<dbReference type="InterPro" id="IPR001734">
    <property type="entry name" value="Na/solute_symporter"/>
</dbReference>
<name>A0A934RVW7_9BACT</name>
<dbReference type="PROSITE" id="PS50283">
    <property type="entry name" value="NA_SOLUT_SYMP_3"/>
    <property type="match status" value="1"/>
</dbReference>
<dbReference type="EMBL" id="JAENIL010000006">
    <property type="protein sequence ID" value="MBK1876119.1"/>
    <property type="molecule type" value="Genomic_DNA"/>
</dbReference>
<evidence type="ECO:0000256" key="2">
    <source>
        <dbReference type="ARBA" id="ARBA00006434"/>
    </source>
</evidence>
<evidence type="ECO:0000256" key="5">
    <source>
        <dbReference type="ARBA" id="ARBA00023136"/>
    </source>
</evidence>
<protein>
    <submittedName>
        <fullName evidence="8">Sodium/solute symporter</fullName>
    </submittedName>
</protein>
<feature type="transmembrane region" description="Helical" evidence="7">
    <location>
        <begin position="370"/>
        <end position="391"/>
    </location>
</feature>
<evidence type="ECO:0000313" key="8">
    <source>
        <dbReference type="EMBL" id="MBK1876119.1"/>
    </source>
</evidence>
<evidence type="ECO:0000256" key="4">
    <source>
        <dbReference type="ARBA" id="ARBA00022989"/>
    </source>
</evidence>
<feature type="transmembrane region" description="Helical" evidence="7">
    <location>
        <begin position="278"/>
        <end position="300"/>
    </location>
</feature>
<keyword evidence="5 7" id="KW-0472">Membrane</keyword>
<dbReference type="Gene3D" id="1.20.1730.10">
    <property type="entry name" value="Sodium/glucose cotransporter"/>
    <property type="match status" value="1"/>
</dbReference>
<feature type="transmembrane region" description="Helical" evidence="7">
    <location>
        <begin position="123"/>
        <end position="149"/>
    </location>
</feature>
<feature type="transmembrane region" description="Helical" evidence="7">
    <location>
        <begin position="459"/>
        <end position="482"/>
    </location>
</feature>
<proteinExistence type="inferred from homology"/>
<feature type="transmembrane region" description="Helical" evidence="7">
    <location>
        <begin position="6"/>
        <end position="28"/>
    </location>
</feature>
<feature type="transmembrane region" description="Helical" evidence="7">
    <location>
        <begin position="48"/>
        <end position="66"/>
    </location>
</feature>
<evidence type="ECO:0000256" key="6">
    <source>
        <dbReference type="RuleBase" id="RU362091"/>
    </source>
</evidence>
<dbReference type="Pfam" id="PF00474">
    <property type="entry name" value="SSF"/>
    <property type="match status" value="1"/>
</dbReference>
<feature type="transmembrane region" description="Helical" evidence="7">
    <location>
        <begin position="72"/>
        <end position="102"/>
    </location>
</feature>
<dbReference type="RefSeq" id="WP_200354336.1">
    <property type="nucleotide sequence ID" value="NZ_JAENIL010000006.1"/>
</dbReference>
<dbReference type="NCBIfam" id="TIGR00813">
    <property type="entry name" value="sss"/>
    <property type="match status" value="1"/>
</dbReference>
<feature type="transmembrane region" description="Helical" evidence="7">
    <location>
        <begin position="337"/>
        <end position="358"/>
    </location>
</feature>
<evidence type="ECO:0000256" key="7">
    <source>
        <dbReference type="SAM" id="Phobius"/>
    </source>
</evidence>
<gene>
    <name evidence="8" type="ORF">JIN87_04520</name>
</gene>
<keyword evidence="4 7" id="KW-1133">Transmembrane helix</keyword>
<comment type="similarity">
    <text evidence="2 6">Belongs to the sodium:solute symporter (SSF) (TC 2.A.21) family.</text>
</comment>
<reference evidence="8" key="1">
    <citation type="submission" date="2021-01" db="EMBL/GenBank/DDBJ databases">
        <title>Modified the classification status of verrucomicrobia.</title>
        <authorList>
            <person name="Feng X."/>
        </authorList>
    </citation>
    <scope>NUCLEOTIDE SEQUENCE</scope>
    <source>
        <strain evidence="8">KCTC 13126</strain>
    </source>
</reference>
<accession>A0A934RVW7</accession>